<proteinExistence type="predicted"/>
<feature type="transmembrane region" description="Helical" evidence="1">
    <location>
        <begin position="61"/>
        <end position="87"/>
    </location>
</feature>
<reference evidence="3" key="1">
    <citation type="submission" date="2020-10" db="EMBL/GenBank/DDBJ databases">
        <authorList>
            <person name="Gilroy R."/>
        </authorList>
    </citation>
    <scope>NUCLEOTIDE SEQUENCE</scope>
    <source>
        <strain evidence="3">ChiGjej1B1-24693</strain>
    </source>
</reference>
<feature type="transmembrane region" description="Helical" evidence="1">
    <location>
        <begin position="365"/>
        <end position="383"/>
    </location>
</feature>
<evidence type="ECO:0000256" key="1">
    <source>
        <dbReference type="SAM" id="Phobius"/>
    </source>
</evidence>
<dbReference type="Pfam" id="PF04235">
    <property type="entry name" value="DUF418"/>
    <property type="match status" value="1"/>
</dbReference>
<dbReference type="AlphaFoldDB" id="A0A9D1GX51"/>
<evidence type="ECO:0000259" key="2">
    <source>
        <dbReference type="Pfam" id="PF04235"/>
    </source>
</evidence>
<feature type="transmembrane region" description="Helical" evidence="1">
    <location>
        <begin position="155"/>
        <end position="179"/>
    </location>
</feature>
<sequence length="406" mass="43793">MPAAQQERPPTAGPQRALAPDLARGGMLLLIVIANTPWFLWGSPHGPGSSHPSDGSVLDRIVQGFTVIAVDMRVYPMFAFLFGYGMVQFSRSREVRGFAERPIRRMLRQRHWVMVGIGLLHAALLWFGDVIGTYGLAGLLLVWIFFRRRTRTLKVWIAILVGLGVVGTAFSLVGGWFVATSGAAIPQAGGYSDAVAVNAITSYPASVLARVVSWLPLTATGVMTTVIPILVAWVWGRSRVLDEPGQHLHRLRLTAAIGVPVGWLGAVPSLLVHFEVLPRASDYWWAFSGLQGLTGMACGIGYVSVFALVAHRIGSRGEPGRVARVLEAVGQNSMTCYLGQSLLVAPLFAAWGLGLGAWMGSAATFLIAILVWVVWAVVASLLARSGRRGPAERFLRHLTYAGVARP</sequence>
<keyword evidence="1" id="KW-1133">Transmembrane helix</keyword>
<feature type="transmembrane region" description="Helical" evidence="1">
    <location>
        <begin position="214"/>
        <end position="235"/>
    </location>
</feature>
<evidence type="ECO:0000313" key="4">
    <source>
        <dbReference type="Proteomes" id="UP000886842"/>
    </source>
</evidence>
<reference evidence="3" key="2">
    <citation type="journal article" date="2021" name="PeerJ">
        <title>Extensive microbial diversity within the chicken gut microbiome revealed by metagenomics and culture.</title>
        <authorList>
            <person name="Gilroy R."/>
            <person name="Ravi A."/>
            <person name="Getino M."/>
            <person name="Pursley I."/>
            <person name="Horton D.L."/>
            <person name="Alikhan N.F."/>
            <person name="Baker D."/>
            <person name="Gharbi K."/>
            <person name="Hall N."/>
            <person name="Watson M."/>
            <person name="Adriaenssens E.M."/>
            <person name="Foster-Nyarko E."/>
            <person name="Jarju S."/>
            <person name="Secka A."/>
            <person name="Antonio M."/>
            <person name="Oren A."/>
            <person name="Chaudhuri R.R."/>
            <person name="La Ragione R."/>
            <person name="Hildebrand F."/>
            <person name="Pallen M.J."/>
        </authorList>
    </citation>
    <scope>NUCLEOTIDE SEQUENCE</scope>
    <source>
        <strain evidence="3">ChiGjej1B1-24693</strain>
    </source>
</reference>
<dbReference type="InterPro" id="IPR052529">
    <property type="entry name" value="Bact_Transport_Assoc"/>
</dbReference>
<feature type="transmembrane region" description="Helical" evidence="1">
    <location>
        <begin position="335"/>
        <end position="359"/>
    </location>
</feature>
<dbReference type="EMBL" id="DVLP01000153">
    <property type="protein sequence ID" value="HIT74937.1"/>
    <property type="molecule type" value="Genomic_DNA"/>
</dbReference>
<feature type="domain" description="DUF418" evidence="2">
    <location>
        <begin position="236"/>
        <end position="401"/>
    </location>
</feature>
<keyword evidence="1" id="KW-0812">Transmembrane</keyword>
<name>A0A9D1GX51_9ACTN</name>
<keyword evidence="1" id="KW-0472">Membrane</keyword>
<feature type="transmembrane region" description="Helical" evidence="1">
    <location>
        <begin position="107"/>
        <end position="124"/>
    </location>
</feature>
<gene>
    <name evidence="3" type="ORF">IAA98_05070</name>
</gene>
<dbReference type="Proteomes" id="UP000886842">
    <property type="component" value="Unassembled WGS sequence"/>
</dbReference>
<feature type="transmembrane region" description="Helical" evidence="1">
    <location>
        <begin position="294"/>
        <end position="314"/>
    </location>
</feature>
<organism evidence="3 4">
    <name type="scientific">Candidatus Avipropionibacterium avicola</name>
    <dbReference type="NCBI Taxonomy" id="2840701"/>
    <lineage>
        <taxon>Bacteria</taxon>
        <taxon>Bacillati</taxon>
        <taxon>Actinomycetota</taxon>
        <taxon>Actinomycetes</taxon>
        <taxon>Propionibacteriales</taxon>
        <taxon>Propionibacteriaceae</taxon>
        <taxon>Propionibacteriaceae incertae sedis</taxon>
        <taxon>Candidatus Avipropionibacterium</taxon>
    </lineage>
</organism>
<dbReference type="PANTHER" id="PTHR30590">
    <property type="entry name" value="INNER MEMBRANE PROTEIN"/>
    <property type="match status" value="1"/>
</dbReference>
<protein>
    <submittedName>
        <fullName evidence="3">DUF418 domain-containing protein</fullName>
    </submittedName>
</protein>
<feature type="transmembrane region" description="Helical" evidence="1">
    <location>
        <begin position="130"/>
        <end position="146"/>
    </location>
</feature>
<feature type="transmembrane region" description="Helical" evidence="1">
    <location>
        <begin position="21"/>
        <end position="41"/>
    </location>
</feature>
<feature type="transmembrane region" description="Helical" evidence="1">
    <location>
        <begin position="255"/>
        <end position="274"/>
    </location>
</feature>
<dbReference type="PANTHER" id="PTHR30590:SF2">
    <property type="entry name" value="INNER MEMBRANE PROTEIN"/>
    <property type="match status" value="1"/>
</dbReference>
<comment type="caution">
    <text evidence="3">The sequence shown here is derived from an EMBL/GenBank/DDBJ whole genome shotgun (WGS) entry which is preliminary data.</text>
</comment>
<evidence type="ECO:0000313" key="3">
    <source>
        <dbReference type="EMBL" id="HIT74937.1"/>
    </source>
</evidence>
<accession>A0A9D1GX51</accession>
<dbReference type="InterPro" id="IPR007349">
    <property type="entry name" value="DUF418"/>
</dbReference>